<dbReference type="EMBL" id="MN740803">
    <property type="protein sequence ID" value="QHS82580.1"/>
    <property type="molecule type" value="Genomic_DNA"/>
</dbReference>
<dbReference type="AlphaFoldDB" id="A0A6C0AT86"/>
<organism evidence="2">
    <name type="scientific">viral metagenome</name>
    <dbReference type="NCBI Taxonomy" id="1070528"/>
    <lineage>
        <taxon>unclassified sequences</taxon>
        <taxon>metagenomes</taxon>
        <taxon>organismal metagenomes</taxon>
    </lineage>
</organism>
<reference evidence="2" key="1">
    <citation type="journal article" date="2020" name="Nature">
        <title>Giant virus diversity and host interactions through global metagenomics.</title>
        <authorList>
            <person name="Schulz F."/>
            <person name="Roux S."/>
            <person name="Paez-Espino D."/>
            <person name="Jungbluth S."/>
            <person name="Walsh D.A."/>
            <person name="Denef V.J."/>
            <person name="McMahon K.D."/>
            <person name="Konstantinidis K.T."/>
            <person name="Eloe-Fadrosh E.A."/>
            <person name="Kyrpides N.C."/>
            <person name="Woyke T."/>
        </authorList>
    </citation>
    <scope>NUCLEOTIDE SEQUENCE</scope>
    <source>
        <strain evidence="2">GVMAG-S-1101171-111</strain>
    </source>
</reference>
<sequence length="89" mass="10636">MNLLLQILCNIILSFIIIYGIHTIWDYFKEKYSTKKTRDLVNSQITKYKKMIEQIQHEKMSLPTLFENPDEKLSMQNDLTEFINSYQSA</sequence>
<protein>
    <submittedName>
        <fullName evidence="2">Uncharacterized protein</fullName>
    </submittedName>
</protein>
<accession>A0A6C0AT86</accession>
<evidence type="ECO:0000256" key="1">
    <source>
        <dbReference type="SAM" id="Phobius"/>
    </source>
</evidence>
<evidence type="ECO:0000313" key="2">
    <source>
        <dbReference type="EMBL" id="QHS82580.1"/>
    </source>
</evidence>
<feature type="transmembrane region" description="Helical" evidence="1">
    <location>
        <begin position="6"/>
        <end position="28"/>
    </location>
</feature>
<keyword evidence="1" id="KW-1133">Transmembrane helix</keyword>
<proteinExistence type="predicted"/>
<keyword evidence="1" id="KW-0812">Transmembrane</keyword>
<keyword evidence="1" id="KW-0472">Membrane</keyword>
<name>A0A6C0AT86_9ZZZZ</name>